<sequence>MYKEIDKIFLKLKENMRVDGTEKGPGFLGTLNRPDGGISTELSIGVSFDGAERLIPSLVPTLDQDEIDHLLGGGELTETIINKAVQHARDRLLQGLGVFQEGKLNG</sequence>
<accession>A0A0F8Z4R8</accession>
<organism evidence="1">
    <name type="scientific">marine sediment metagenome</name>
    <dbReference type="NCBI Taxonomy" id="412755"/>
    <lineage>
        <taxon>unclassified sequences</taxon>
        <taxon>metagenomes</taxon>
        <taxon>ecological metagenomes</taxon>
    </lineage>
</organism>
<comment type="caution">
    <text evidence="1">The sequence shown here is derived from an EMBL/GenBank/DDBJ whole genome shotgun (WGS) entry which is preliminary data.</text>
</comment>
<proteinExistence type="predicted"/>
<reference evidence="1" key="1">
    <citation type="journal article" date="2015" name="Nature">
        <title>Complex archaea that bridge the gap between prokaryotes and eukaryotes.</title>
        <authorList>
            <person name="Spang A."/>
            <person name="Saw J.H."/>
            <person name="Jorgensen S.L."/>
            <person name="Zaremba-Niedzwiedzka K."/>
            <person name="Martijn J."/>
            <person name="Lind A.E."/>
            <person name="van Eijk R."/>
            <person name="Schleper C."/>
            <person name="Guy L."/>
            <person name="Ettema T.J."/>
        </authorList>
    </citation>
    <scope>NUCLEOTIDE SEQUENCE</scope>
</reference>
<name>A0A0F8Z4R8_9ZZZZ</name>
<protein>
    <submittedName>
        <fullName evidence="1">Uncharacterized protein</fullName>
    </submittedName>
</protein>
<evidence type="ECO:0000313" key="1">
    <source>
        <dbReference type="EMBL" id="KKK80985.1"/>
    </source>
</evidence>
<dbReference type="AlphaFoldDB" id="A0A0F8Z4R8"/>
<gene>
    <name evidence="1" type="ORF">LCGC14_2818030</name>
</gene>
<feature type="non-terminal residue" evidence="1">
    <location>
        <position position="106"/>
    </location>
</feature>
<dbReference type="EMBL" id="LAZR01053329">
    <property type="protein sequence ID" value="KKK80985.1"/>
    <property type="molecule type" value="Genomic_DNA"/>
</dbReference>